<sequence length="421" mass="46113">MNLYNTFSIVIVLAAVIAYLNQRFLRLPNTIGVMIIAIFISVLLMLGSSFVPAFFQDTITLIDSVDFGKMLTGAVLGFLLFAGTIQIRIDDLKNQKLAVFLFSTVSVVLSTVIVGVLLYGLLQLLDIRVPLLQCFLFGALISPTDPVSVLAILKGANISKALETKIAGESIFNDGVALVIFFSILHAIRNPDEAVTVSQVAKVFAVEALGGLALGAAIGFVAVKALKSIDHYKVEVMITLAVVMGGYYLAGSLGVSGPLTMVAAGIIIGNYGKTFAMSDLTRDYLEKFWELVEEILNIMLFVLIGFELLLIKHFKYYWTIGLSTIVIVLIARFISIAIPSIFIRFQEKLRLRTILFLTWGGLRGGVSIALALSLTRGLHKDLFLFITYCTVVFSVIVQGLSIERLTSRQKRALIESREVIK</sequence>
<evidence type="ECO:0000313" key="14">
    <source>
        <dbReference type="EMBL" id="GGH82777.1"/>
    </source>
</evidence>
<name>A0A917J4V3_9BACT</name>
<evidence type="ECO:0000256" key="7">
    <source>
        <dbReference type="ARBA" id="ARBA00022989"/>
    </source>
</evidence>
<feature type="transmembrane region" description="Helical" evidence="12">
    <location>
        <begin position="171"/>
        <end position="188"/>
    </location>
</feature>
<keyword evidence="3" id="KW-0813">Transport</keyword>
<keyword evidence="6 12" id="KW-0812">Transmembrane</keyword>
<dbReference type="GO" id="GO:0098719">
    <property type="term" value="P:sodium ion import across plasma membrane"/>
    <property type="evidence" value="ECO:0007669"/>
    <property type="project" value="TreeGrafter"/>
</dbReference>
<keyword evidence="9" id="KW-0406">Ion transport</keyword>
<feature type="transmembrane region" description="Helical" evidence="12">
    <location>
        <begin position="127"/>
        <end position="150"/>
    </location>
</feature>
<dbReference type="InterPro" id="IPR018422">
    <property type="entry name" value="Cation/H_exchanger_CPA1"/>
</dbReference>
<keyword evidence="15" id="KW-1185">Reference proteome</keyword>
<dbReference type="EMBL" id="BMIB01000008">
    <property type="protein sequence ID" value="GGH82777.1"/>
    <property type="molecule type" value="Genomic_DNA"/>
</dbReference>
<feature type="domain" description="Cation/H+ exchanger transmembrane" evidence="13">
    <location>
        <begin position="13"/>
        <end position="406"/>
    </location>
</feature>
<dbReference type="PANTHER" id="PTHR10110">
    <property type="entry name" value="SODIUM/HYDROGEN EXCHANGER"/>
    <property type="match status" value="1"/>
</dbReference>
<keyword evidence="10 12" id="KW-0472">Membrane</keyword>
<dbReference type="AlphaFoldDB" id="A0A917J4V3"/>
<dbReference type="GO" id="GO:0015386">
    <property type="term" value="F:potassium:proton antiporter activity"/>
    <property type="evidence" value="ECO:0007669"/>
    <property type="project" value="TreeGrafter"/>
</dbReference>
<keyword evidence="8" id="KW-0915">Sodium</keyword>
<feature type="transmembrane region" description="Helical" evidence="12">
    <location>
        <begin position="67"/>
        <end position="85"/>
    </location>
</feature>
<evidence type="ECO:0000256" key="9">
    <source>
        <dbReference type="ARBA" id="ARBA00023065"/>
    </source>
</evidence>
<evidence type="ECO:0000259" key="13">
    <source>
        <dbReference type="Pfam" id="PF00999"/>
    </source>
</evidence>
<dbReference type="RefSeq" id="WP_188959161.1">
    <property type="nucleotide sequence ID" value="NZ_BMIB01000008.1"/>
</dbReference>
<dbReference type="GO" id="GO:0015385">
    <property type="term" value="F:sodium:proton antiporter activity"/>
    <property type="evidence" value="ECO:0007669"/>
    <property type="project" value="InterPro"/>
</dbReference>
<proteinExistence type="inferred from homology"/>
<dbReference type="Proteomes" id="UP000627292">
    <property type="component" value="Unassembled WGS sequence"/>
</dbReference>
<feature type="transmembrane region" description="Helical" evidence="12">
    <location>
        <begin position="354"/>
        <end position="376"/>
    </location>
</feature>
<evidence type="ECO:0000256" key="8">
    <source>
        <dbReference type="ARBA" id="ARBA00023053"/>
    </source>
</evidence>
<reference evidence="14" key="2">
    <citation type="submission" date="2020-09" db="EMBL/GenBank/DDBJ databases">
        <authorList>
            <person name="Sun Q."/>
            <person name="Zhou Y."/>
        </authorList>
    </citation>
    <scope>NUCLEOTIDE SEQUENCE</scope>
    <source>
        <strain evidence="14">CGMCC 1.15290</strain>
    </source>
</reference>
<evidence type="ECO:0000256" key="10">
    <source>
        <dbReference type="ARBA" id="ARBA00023136"/>
    </source>
</evidence>
<evidence type="ECO:0000313" key="15">
    <source>
        <dbReference type="Proteomes" id="UP000627292"/>
    </source>
</evidence>
<evidence type="ECO:0000256" key="1">
    <source>
        <dbReference type="ARBA" id="ARBA00004651"/>
    </source>
</evidence>
<reference evidence="14" key="1">
    <citation type="journal article" date="2014" name="Int. J. Syst. Evol. Microbiol.">
        <title>Complete genome sequence of Corynebacterium casei LMG S-19264T (=DSM 44701T), isolated from a smear-ripened cheese.</title>
        <authorList>
            <consortium name="US DOE Joint Genome Institute (JGI-PGF)"/>
            <person name="Walter F."/>
            <person name="Albersmeier A."/>
            <person name="Kalinowski J."/>
            <person name="Ruckert C."/>
        </authorList>
    </citation>
    <scope>NUCLEOTIDE SEQUENCE</scope>
    <source>
        <strain evidence="14">CGMCC 1.15290</strain>
    </source>
</reference>
<keyword evidence="5" id="KW-1003">Cell membrane</keyword>
<dbReference type="PANTHER" id="PTHR10110:SF195">
    <property type="entry name" value="NA(+)_H(+) ANTIPORTER NHAS2"/>
    <property type="match status" value="1"/>
</dbReference>
<feature type="transmembrane region" description="Helical" evidence="12">
    <location>
        <begin position="256"/>
        <end position="276"/>
    </location>
</feature>
<dbReference type="Gene3D" id="6.10.140.1330">
    <property type="match status" value="1"/>
</dbReference>
<comment type="subcellular location">
    <subcellularLocation>
        <location evidence="1">Cell membrane</location>
        <topology evidence="1">Multi-pass membrane protein</topology>
    </subcellularLocation>
</comment>
<evidence type="ECO:0000256" key="5">
    <source>
        <dbReference type="ARBA" id="ARBA00022475"/>
    </source>
</evidence>
<comment type="caution">
    <text evidence="14">The sequence shown here is derived from an EMBL/GenBank/DDBJ whole genome shotgun (WGS) entry which is preliminary data.</text>
</comment>
<evidence type="ECO:0000256" key="3">
    <source>
        <dbReference type="ARBA" id="ARBA00022448"/>
    </source>
</evidence>
<protein>
    <submittedName>
        <fullName evidence="14">Sodium:proton antiporter</fullName>
    </submittedName>
</protein>
<keyword evidence="11" id="KW-0739">Sodium transport</keyword>
<evidence type="ECO:0000256" key="4">
    <source>
        <dbReference type="ARBA" id="ARBA00022449"/>
    </source>
</evidence>
<evidence type="ECO:0000256" key="12">
    <source>
        <dbReference type="SAM" id="Phobius"/>
    </source>
</evidence>
<accession>A0A917J4V3</accession>
<dbReference type="GO" id="GO:0051453">
    <property type="term" value="P:regulation of intracellular pH"/>
    <property type="evidence" value="ECO:0007669"/>
    <property type="project" value="TreeGrafter"/>
</dbReference>
<dbReference type="InterPro" id="IPR006153">
    <property type="entry name" value="Cation/H_exchanger_TM"/>
</dbReference>
<feature type="transmembrane region" description="Helical" evidence="12">
    <location>
        <begin position="382"/>
        <end position="402"/>
    </location>
</feature>
<organism evidence="14 15">
    <name type="scientific">Filimonas zeae</name>
    <dbReference type="NCBI Taxonomy" id="1737353"/>
    <lineage>
        <taxon>Bacteria</taxon>
        <taxon>Pseudomonadati</taxon>
        <taxon>Bacteroidota</taxon>
        <taxon>Chitinophagia</taxon>
        <taxon>Chitinophagales</taxon>
        <taxon>Chitinophagaceae</taxon>
        <taxon>Filimonas</taxon>
    </lineage>
</organism>
<keyword evidence="4" id="KW-0050">Antiport</keyword>
<comment type="similarity">
    <text evidence="2">Belongs to the monovalent cation:proton antiporter 1 (CPA1) transporter (TC 2.A.36) family.</text>
</comment>
<feature type="transmembrane region" description="Helical" evidence="12">
    <location>
        <begin position="97"/>
        <end position="121"/>
    </location>
</feature>
<gene>
    <name evidence="14" type="ORF">GCM10011379_57170</name>
</gene>
<feature type="transmembrane region" description="Helical" evidence="12">
    <location>
        <begin position="33"/>
        <end position="55"/>
    </location>
</feature>
<evidence type="ECO:0000256" key="2">
    <source>
        <dbReference type="ARBA" id="ARBA00007367"/>
    </source>
</evidence>
<feature type="transmembrane region" description="Helical" evidence="12">
    <location>
        <begin position="200"/>
        <end position="222"/>
    </location>
</feature>
<evidence type="ECO:0000256" key="6">
    <source>
        <dbReference type="ARBA" id="ARBA00022692"/>
    </source>
</evidence>
<dbReference type="GO" id="GO:0005886">
    <property type="term" value="C:plasma membrane"/>
    <property type="evidence" value="ECO:0007669"/>
    <property type="project" value="UniProtKB-SubCell"/>
</dbReference>
<keyword evidence="7 12" id="KW-1133">Transmembrane helix</keyword>
<feature type="transmembrane region" description="Helical" evidence="12">
    <location>
        <begin position="316"/>
        <end position="342"/>
    </location>
</feature>
<feature type="transmembrane region" description="Helical" evidence="12">
    <location>
        <begin position="6"/>
        <end position="21"/>
    </location>
</feature>
<dbReference type="Pfam" id="PF00999">
    <property type="entry name" value="Na_H_Exchanger"/>
    <property type="match status" value="1"/>
</dbReference>
<evidence type="ECO:0000256" key="11">
    <source>
        <dbReference type="ARBA" id="ARBA00023201"/>
    </source>
</evidence>